<evidence type="ECO:0000313" key="2">
    <source>
        <dbReference type="EMBL" id="CAL1386730.1"/>
    </source>
</evidence>
<name>A0AAV2EL78_9ROSI</name>
<organism evidence="2 3">
    <name type="scientific">Linum trigynum</name>
    <dbReference type="NCBI Taxonomy" id="586398"/>
    <lineage>
        <taxon>Eukaryota</taxon>
        <taxon>Viridiplantae</taxon>
        <taxon>Streptophyta</taxon>
        <taxon>Embryophyta</taxon>
        <taxon>Tracheophyta</taxon>
        <taxon>Spermatophyta</taxon>
        <taxon>Magnoliopsida</taxon>
        <taxon>eudicotyledons</taxon>
        <taxon>Gunneridae</taxon>
        <taxon>Pentapetalae</taxon>
        <taxon>rosids</taxon>
        <taxon>fabids</taxon>
        <taxon>Malpighiales</taxon>
        <taxon>Linaceae</taxon>
        <taxon>Linum</taxon>
    </lineage>
</organism>
<evidence type="ECO:0000256" key="1">
    <source>
        <dbReference type="SAM" id="MobiDB-lite"/>
    </source>
</evidence>
<feature type="compositionally biased region" description="Basic and acidic residues" evidence="1">
    <location>
        <begin position="61"/>
        <end position="71"/>
    </location>
</feature>
<evidence type="ECO:0000313" key="3">
    <source>
        <dbReference type="Proteomes" id="UP001497516"/>
    </source>
</evidence>
<dbReference type="EMBL" id="OZ034818">
    <property type="protein sequence ID" value="CAL1386730.1"/>
    <property type="molecule type" value="Genomic_DNA"/>
</dbReference>
<dbReference type="Proteomes" id="UP001497516">
    <property type="component" value="Chromosome 5"/>
</dbReference>
<accession>A0AAV2EL78</accession>
<dbReference type="AlphaFoldDB" id="A0AAV2EL78"/>
<keyword evidence="3" id="KW-1185">Reference proteome</keyword>
<sequence>MLENLLDQESEFPAKRRRRDRCFVAADKFVAAEIAAAEFAARSSPPRSPTSLQGRRRLDRRSRQDRRLRCR</sequence>
<reference evidence="2 3" key="1">
    <citation type="submission" date="2024-04" db="EMBL/GenBank/DDBJ databases">
        <authorList>
            <person name="Fracassetti M."/>
        </authorList>
    </citation>
    <scope>NUCLEOTIDE SEQUENCE [LARGE SCALE GENOMIC DNA]</scope>
</reference>
<feature type="region of interest" description="Disordered" evidence="1">
    <location>
        <begin position="40"/>
        <end position="71"/>
    </location>
</feature>
<protein>
    <submittedName>
        <fullName evidence="2">Uncharacterized protein</fullName>
    </submittedName>
</protein>
<gene>
    <name evidence="2" type="ORF">LTRI10_LOCUS27755</name>
</gene>
<proteinExistence type="predicted"/>